<dbReference type="InterPro" id="IPR059130">
    <property type="entry name" value="MmpA_put"/>
</dbReference>
<accession>A0ABW8B7Q7</accession>
<comment type="caution">
    <text evidence="2">The sequence shown here is derived from an EMBL/GenBank/DDBJ whole genome shotgun (WGS) entry which is preliminary data.</text>
</comment>
<sequence length="48" mass="4875">MTTHRASKNPAEPGRPVERAVVAGLVLAVGAGLAWIGGMIYTIAGWAG</sequence>
<protein>
    <submittedName>
        <fullName evidence="2">Morphogenic membrane protein MmpA</fullName>
    </submittedName>
</protein>
<keyword evidence="1" id="KW-1133">Transmembrane helix</keyword>
<dbReference type="Proteomes" id="UP001614264">
    <property type="component" value="Unassembled WGS sequence"/>
</dbReference>
<name>A0ABW8B7Q7_9ACTN</name>
<keyword evidence="3" id="KW-1185">Reference proteome</keyword>
<evidence type="ECO:0000313" key="2">
    <source>
        <dbReference type="EMBL" id="MFI7870145.1"/>
    </source>
</evidence>
<keyword evidence="1" id="KW-0472">Membrane</keyword>
<keyword evidence="1" id="KW-0812">Transmembrane</keyword>
<dbReference type="NCBIfam" id="NF046122">
    <property type="entry name" value="morpho_MmpA"/>
    <property type="match status" value="1"/>
</dbReference>
<feature type="transmembrane region" description="Helical" evidence="1">
    <location>
        <begin position="21"/>
        <end position="44"/>
    </location>
</feature>
<organism evidence="2 3">
    <name type="scientific">Streptomyces salinarius</name>
    <dbReference type="NCBI Taxonomy" id="2762598"/>
    <lineage>
        <taxon>Bacteria</taxon>
        <taxon>Bacillati</taxon>
        <taxon>Actinomycetota</taxon>
        <taxon>Actinomycetes</taxon>
        <taxon>Kitasatosporales</taxon>
        <taxon>Streptomycetaceae</taxon>
        <taxon>Streptomyces</taxon>
    </lineage>
</organism>
<gene>
    <name evidence="2" type="primary">mmpA</name>
    <name evidence="2" type="ORF">AB4829_06010</name>
</gene>
<reference evidence="2 3" key="1">
    <citation type="submission" date="2024-07" db="EMBL/GenBank/DDBJ databases">
        <title>Whole genome sequencing of Prodigiosin pigment-producing Streptomyces salinarius isolated from rhizosphere soil of Arachis hypogaea.</title>
        <authorList>
            <person name="Vidhya A."/>
            <person name="Ramya S."/>
        </authorList>
    </citation>
    <scope>NUCLEOTIDE SEQUENCE [LARGE SCALE GENOMIC DNA]</scope>
    <source>
        <strain evidence="2 3">VRMG2420</strain>
    </source>
</reference>
<dbReference type="EMBL" id="JBITPR010000021">
    <property type="protein sequence ID" value="MFI7870145.1"/>
    <property type="molecule type" value="Genomic_DNA"/>
</dbReference>
<evidence type="ECO:0000256" key="1">
    <source>
        <dbReference type="SAM" id="Phobius"/>
    </source>
</evidence>
<evidence type="ECO:0000313" key="3">
    <source>
        <dbReference type="Proteomes" id="UP001614264"/>
    </source>
</evidence>
<proteinExistence type="predicted"/>
<dbReference type="RefSeq" id="WP_165285461.1">
    <property type="nucleotide sequence ID" value="NZ_JBITPR010000021.1"/>
</dbReference>